<evidence type="ECO:0000313" key="2">
    <source>
        <dbReference type="Proteomes" id="UP000516260"/>
    </source>
</evidence>
<organism evidence="1 2">
    <name type="scientific">Takifugu bimaculatus</name>
    <dbReference type="NCBI Taxonomy" id="433685"/>
    <lineage>
        <taxon>Eukaryota</taxon>
        <taxon>Metazoa</taxon>
        <taxon>Chordata</taxon>
        <taxon>Craniata</taxon>
        <taxon>Vertebrata</taxon>
        <taxon>Euteleostomi</taxon>
        <taxon>Actinopterygii</taxon>
        <taxon>Neopterygii</taxon>
        <taxon>Teleostei</taxon>
        <taxon>Neoteleostei</taxon>
        <taxon>Acanthomorphata</taxon>
        <taxon>Eupercaria</taxon>
        <taxon>Tetraodontiformes</taxon>
        <taxon>Tetradontoidea</taxon>
        <taxon>Tetraodontidae</taxon>
        <taxon>Takifugu</taxon>
    </lineage>
</organism>
<comment type="caution">
    <text evidence="1">The sequence shown here is derived from an EMBL/GenBank/DDBJ whole genome shotgun (WGS) entry which is preliminary data.</text>
</comment>
<sequence>MVKHMLRTTAPLTLFRKSLFSPASRQFYRGESNKKKEKPPKKRHRVDNARLTALHFHSNRGVFTVVVWSDYFFHPLTQYGRKPCVCALCSSTVSHSGVVTVSGPERRSRLQLACARRLCCQSWKFRSPKAAWNWRTYTLSRMARGVFLFQWFKFTAIFTHQQQLAVFLKDILAFVILASL</sequence>
<dbReference type="AlphaFoldDB" id="A0A4Z2BKA2"/>
<keyword evidence="2" id="KW-1185">Reference proteome</keyword>
<accession>A0A4Z2BKA2</accession>
<dbReference type="Proteomes" id="UP000516260">
    <property type="component" value="Chromosome 20"/>
</dbReference>
<proteinExistence type="predicted"/>
<evidence type="ECO:0000313" key="1">
    <source>
        <dbReference type="EMBL" id="TNM92754.1"/>
    </source>
</evidence>
<reference evidence="1 2" key="1">
    <citation type="submission" date="2019-04" db="EMBL/GenBank/DDBJ databases">
        <title>The sequence and de novo assembly of Takifugu bimaculatus genome using PacBio and Hi-C technologies.</title>
        <authorList>
            <person name="Xu P."/>
            <person name="Liu B."/>
            <person name="Zhou Z."/>
        </authorList>
    </citation>
    <scope>NUCLEOTIDE SEQUENCE [LARGE SCALE GENOMIC DNA]</scope>
    <source>
        <strain evidence="1">TB-2018</strain>
        <tissue evidence="1">Muscle</tissue>
    </source>
</reference>
<dbReference type="EMBL" id="SWLE01000013">
    <property type="protein sequence ID" value="TNM92754.1"/>
    <property type="molecule type" value="Genomic_DNA"/>
</dbReference>
<name>A0A4Z2BKA2_9TELE</name>
<protein>
    <submittedName>
        <fullName evidence="1">Uncharacterized protein</fullName>
    </submittedName>
</protein>
<gene>
    <name evidence="1" type="ORF">fugu_018156</name>
</gene>